<evidence type="ECO:0008006" key="3">
    <source>
        <dbReference type="Google" id="ProtNLM"/>
    </source>
</evidence>
<dbReference type="OrthoDB" id="1491003at2"/>
<dbReference type="EMBL" id="CP000284">
    <property type="protein sequence ID" value="ABE49485.1"/>
    <property type="molecule type" value="Genomic_DNA"/>
</dbReference>
<keyword evidence="2" id="KW-1185">Reference proteome</keyword>
<gene>
    <name evidence="1" type="ordered locus">Mfla_1217</name>
</gene>
<proteinExistence type="predicted"/>
<dbReference type="eggNOG" id="ENOG502Z9NS">
    <property type="taxonomic scope" value="Bacteria"/>
</dbReference>
<evidence type="ECO:0000313" key="1">
    <source>
        <dbReference type="EMBL" id="ABE49485.1"/>
    </source>
</evidence>
<dbReference type="STRING" id="265072.Mfla_1217"/>
<reference evidence="1 2" key="1">
    <citation type="submission" date="2006-03" db="EMBL/GenBank/DDBJ databases">
        <title>Complete sequence of Methylobacillus flagellatus KT.</title>
        <authorList>
            <consortium name="US DOE Joint Genome Institute"/>
            <person name="Copeland A."/>
            <person name="Lucas S."/>
            <person name="Lapidus A."/>
            <person name="Barry K."/>
            <person name="Detter J.C."/>
            <person name="Glavina del Rio T."/>
            <person name="Hammon N."/>
            <person name="Israni S."/>
            <person name="Dalin E."/>
            <person name="Tice H."/>
            <person name="Pitluck S."/>
            <person name="Brettin T."/>
            <person name="Bruce D."/>
            <person name="Han C."/>
            <person name="Tapia R."/>
            <person name="Saunders E."/>
            <person name="Gilna P."/>
            <person name="Schmutz J."/>
            <person name="Larimer F."/>
            <person name="Land M."/>
            <person name="Kyrpides N."/>
            <person name="Anderson I."/>
            <person name="Richardson P."/>
        </authorList>
    </citation>
    <scope>NUCLEOTIDE SEQUENCE [LARGE SCALE GENOMIC DNA]</scope>
    <source>
        <strain evidence="2">KT / ATCC 51484 / DSM 6875</strain>
    </source>
</reference>
<evidence type="ECO:0000313" key="2">
    <source>
        <dbReference type="Proteomes" id="UP000002440"/>
    </source>
</evidence>
<protein>
    <recommendedName>
        <fullName evidence="3">Anti-bacteriophage protein A/HamA C-terminal domain-containing protein</fullName>
    </recommendedName>
</protein>
<accession>Q1H202</accession>
<dbReference type="HOGENOM" id="CLU_1049492_0_0_4"/>
<dbReference type="KEGG" id="mfa:Mfla_1217"/>
<dbReference type="AlphaFoldDB" id="Q1H202"/>
<dbReference type="Proteomes" id="UP000002440">
    <property type="component" value="Chromosome"/>
</dbReference>
<organism evidence="1 2">
    <name type="scientific">Methylobacillus flagellatus (strain ATCC 51484 / DSM 6875 / VKM B-1610 / KT)</name>
    <dbReference type="NCBI Taxonomy" id="265072"/>
    <lineage>
        <taxon>Bacteria</taxon>
        <taxon>Pseudomonadati</taxon>
        <taxon>Pseudomonadota</taxon>
        <taxon>Betaproteobacteria</taxon>
        <taxon>Nitrosomonadales</taxon>
        <taxon>Methylophilaceae</taxon>
        <taxon>Methylobacillus</taxon>
    </lineage>
</organism>
<dbReference type="RefSeq" id="WP_011479439.1">
    <property type="nucleotide sequence ID" value="NC_007947.1"/>
</dbReference>
<sequence>MTWLAAYQAGHNCVSWQGHCAQEGDAFDAFLQGPVAARLHDAAGHDALTEHLRGLSLTGMGQEALEEVLAAEVPETRDWAAGEALAEAVLEAQHDVVLPWNTERDKRNPLASLPGADIVGFQRDGESHRLALGEVKCSSEVQSPPQVMSGRSGMMHQLDTLASNLATLCQLLKWLLPRVKGTEHETAFNNACTRYLNSGKRDLVLFGVLIRDQAVRESDLQARGRTLAARLQAPSCCQLLALYLPWPIAQLPERVGQGGGV</sequence>
<name>Q1H202_METFK</name>